<feature type="transmembrane region" description="Helical" evidence="1">
    <location>
        <begin position="53"/>
        <end position="75"/>
    </location>
</feature>
<reference evidence="2 3" key="1">
    <citation type="submission" date="2023-07" db="EMBL/GenBank/DDBJ databases">
        <title>Sorghum-associated microbial communities from plants grown in Nebraska, USA.</title>
        <authorList>
            <person name="Schachtman D."/>
        </authorList>
    </citation>
    <scope>NUCLEOTIDE SEQUENCE [LARGE SCALE GENOMIC DNA]</scope>
    <source>
        <strain evidence="2 3">DS1307</strain>
    </source>
</reference>
<evidence type="ECO:0000313" key="2">
    <source>
        <dbReference type="EMBL" id="MDP9837285.1"/>
    </source>
</evidence>
<feature type="transmembrane region" description="Helical" evidence="1">
    <location>
        <begin position="23"/>
        <end position="41"/>
    </location>
</feature>
<protein>
    <recommendedName>
        <fullName evidence="4">Amino acid permease</fullName>
    </recommendedName>
</protein>
<dbReference type="Proteomes" id="UP001241472">
    <property type="component" value="Unassembled WGS sequence"/>
</dbReference>
<gene>
    <name evidence="2" type="ORF">J2T09_002037</name>
</gene>
<keyword evidence="1" id="KW-1133">Transmembrane helix</keyword>
<name>A0ABT9PS49_9HYPH</name>
<evidence type="ECO:0000256" key="1">
    <source>
        <dbReference type="SAM" id="Phobius"/>
    </source>
</evidence>
<dbReference type="EMBL" id="JAUSRF010000005">
    <property type="protein sequence ID" value="MDP9837285.1"/>
    <property type="molecule type" value="Genomic_DNA"/>
</dbReference>
<keyword evidence="3" id="KW-1185">Reference proteome</keyword>
<keyword evidence="1" id="KW-0472">Membrane</keyword>
<dbReference type="RefSeq" id="WP_306833844.1">
    <property type="nucleotide sequence ID" value="NZ_JAUSRF010000005.1"/>
</dbReference>
<keyword evidence="1" id="KW-0812">Transmembrane</keyword>
<organism evidence="2 3">
    <name type="scientific">Neorhizobium huautlense</name>
    <dbReference type="NCBI Taxonomy" id="67774"/>
    <lineage>
        <taxon>Bacteria</taxon>
        <taxon>Pseudomonadati</taxon>
        <taxon>Pseudomonadota</taxon>
        <taxon>Alphaproteobacteria</taxon>
        <taxon>Hyphomicrobiales</taxon>
        <taxon>Rhizobiaceae</taxon>
        <taxon>Rhizobium/Agrobacterium group</taxon>
        <taxon>Neorhizobium</taxon>
    </lineage>
</organism>
<comment type="caution">
    <text evidence="2">The sequence shown here is derived from an EMBL/GenBank/DDBJ whole genome shotgun (WGS) entry which is preliminary data.</text>
</comment>
<proteinExistence type="predicted"/>
<evidence type="ECO:0000313" key="3">
    <source>
        <dbReference type="Proteomes" id="UP001241472"/>
    </source>
</evidence>
<sequence length="84" mass="9214">MEQTEAFTLSDAEKEQTKLRATFLNNIGIGVMLIGVFTPIARIAYEGTGTSNGLFWLVGSPIACFILSLILHLGAMKILERLRT</sequence>
<accession>A0ABT9PS49</accession>
<evidence type="ECO:0008006" key="4">
    <source>
        <dbReference type="Google" id="ProtNLM"/>
    </source>
</evidence>